<feature type="compositionally biased region" description="Low complexity" evidence="1">
    <location>
        <begin position="92"/>
        <end position="103"/>
    </location>
</feature>
<dbReference type="VEuPathDB" id="FungiDB:yc1106_07091"/>
<feature type="compositionally biased region" description="Basic and acidic residues" evidence="1">
    <location>
        <begin position="453"/>
        <end position="466"/>
    </location>
</feature>
<protein>
    <recommendedName>
        <fullName evidence="4">Ino eighty subunit 1</fullName>
    </recommendedName>
</protein>
<feature type="compositionally biased region" description="Low complexity" evidence="1">
    <location>
        <begin position="717"/>
        <end position="731"/>
    </location>
</feature>
<dbReference type="EMBL" id="CP089278">
    <property type="protein sequence ID" value="USP79817.1"/>
    <property type="molecule type" value="Genomic_DNA"/>
</dbReference>
<gene>
    <name evidence="2" type="ORF">yc1106_07091</name>
</gene>
<feature type="compositionally biased region" description="Polar residues" evidence="1">
    <location>
        <begin position="536"/>
        <end position="551"/>
    </location>
</feature>
<dbReference type="InterPro" id="IPR038014">
    <property type="entry name" value="Ies1"/>
</dbReference>
<feature type="compositionally biased region" description="Polar residues" evidence="1">
    <location>
        <begin position="467"/>
        <end position="476"/>
    </location>
</feature>
<sequence length="792" mass="86429">MADTPAAAPAAPAVTTTTASAPTSAPQPPRIEEPDSRNSLRHILAADPQMDDPKPSPSQGNTPAPEESEAGGDAPEASKPATENDPARPHYTATTTTTRRNANGSVSSVYSGNKIKHLKKDDGIPLWRKDIQYDFLKLVFEDDKRVFTKQSDSTSGHTFADIYLDAMAKSSKCSKILKDKLLTERPAAINMAMVCLLVNVGRMNTTLNFFPEMRAQLRTYHSIPSLQAHQDPNAYKQLQDAPRLKSILKGATEDQEQPSTIEEIMAAPVPRTNPVNLIFVLSQYAPKISELHFFPPRDFFDLVMRSNLSSKSRATAFLWLMWWYLESDFTKQAAEGNPFGPGQFGPADDPTTAEFPIKCPPFEILTPEQEALENVDTPDEQAFGEVKRKERTAILASDMAPVVTGPKRTNKKGFNQNPVFSIAADDGASTPGRDRQSPSHGSARGRGKLAKSLIERDYPSDTDRTRSASPPNSVYNTAKKLATPNMRINTLLNEDGPTSASPAPKGPGRGNWSRSRQSGIGASGGPARSFKAKLDATNSQDGQSPSTSAPTFNGPHGFYLPLNGSDPSHKRTRPLTQHQLAVEQYRRRRVDVILDRGIRIEYKAAAKRRRKTNSFIRSWIRCKGMADDYDTDEECYAQFGSSNGIIDADYPATGGGGGTKTPPPMPSGLVPLDFGGETNDHGEESYYRAKMLSRALRRLERWEEGKSAPRARRPKGENNANPLAAGAGAAAKSGILESGDEEDDEAEDMMDVDEPEDVSDDDTEDETMLDAGARNQAAKWDANALPALPRVA</sequence>
<dbReference type="Proteomes" id="UP001056012">
    <property type="component" value="Chromosome 5"/>
</dbReference>
<dbReference type="PANTHER" id="PTHR37287:SF1">
    <property type="entry name" value="INO EIGHTY SUBUNIT 1"/>
    <property type="match status" value="1"/>
</dbReference>
<keyword evidence="3" id="KW-1185">Reference proteome</keyword>
<dbReference type="PANTHER" id="PTHR37287">
    <property type="entry name" value="INO EIGHTY SUBUNIT 1"/>
    <property type="match status" value="1"/>
</dbReference>
<dbReference type="OrthoDB" id="5413003at2759"/>
<feature type="compositionally biased region" description="Polar residues" evidence="1">
    <location>
        <begin position="486"/>
        <end position="501"/>
    </location>
</feature>
<feature type="region of interest" description="Disordered" evidence="1">
    <location>
        <begin position="1"/>
        <end position="108"/>
    </location>
</feature>
<accession>A0A9Q8ZD07</accession>
<evidence type="ECO:0008006" key="4">
    <source>
        <dbReference type="Google" id="ProtNLM"/>
    </source>
</evidence>
<feature type="region of interest" description="Disordered" evidence="1">
    <location>
        <begin position="403"/>
        <end position="557"/>
    </location>
</feature>
<dbReference type="GO" id="GO:0031011">
    <property type="term" value="C:Ino80 complex"/>
    <property type="evidence" value="ECO:0007669"/>
    <property type="project" value="InterPro"/>
</dbReference>
<dbReference type="AlphaFoldDB" id="A0A9Q8ZD07"/>
<proteinExistence type="predicted"/>
<evidence type="ECO:0000313" key="3">
    <source>
        <dbReference type="Proteomes" id="UP001056012"/>
    </source>
</evidence>
<name>A0A9Q8ZD07_CURCL</name>
<evidence type="ECO:0000256" key="1">
    <source>
        <dbReference type="SAM" id="MobiDB-lite"/>
    </source>
</evidence>
<organism evidence="2 3">
    <name type="scientific">Curvularia clavata</name>
    <dbReference type="NCBI Taxonomy" id="95742"/>
    <lineage>
        <taxon>Eukaryota</taxon>
        <taxon>Fungi</taxon>
        <taxon>Dikarya</taxon>
        <taxon>Ascomycota</taxon>
        <taxon>Pezizomycotina</taxon>
        <taxon>Dothideomycetes</taxon>
        <taxon>Pleosporomycetidae</taxon>
        <taxon>Pleosporales</taxon>
        <taxon>Pleosporineae</taxon>
        <taxon>Pleosporaceae</taxon>
        <taxon>Curvularia</taxon>
    </lineage>
</organism>
<feature type="compositionally biased region" description="Acidic residues" evidence="1">
    <location>
        <begin position="738"/>
        <end position="768"/>
    </location>
</feature>
<feature type="compositionally biased region" description="Low complexity" evidence="1">
    <location>
        <begin position="1"/>
        <end position="24"/>
    </location>
</feature>
<feature type="region of interest" description="Disordered" evidence="1">
    <location>
        <begin position="704"/>
        <end position="792"/>
    </location>
</feature>
<reference evidence="2" key="1">
    <citation type="submission" date="2021-12" db="EMBL/GenBank/DDBJ databases">
        <title>Curvularia clavata genome.</title>
        <authorList>
            <person name="Cao Y."/>
        </authorList>
    </citation>
    <scope>NUCLEOTIDE SEQUENCE</scope>
    <source>
        <strain evidence="2">Yc1106</strain>
    </source>
</reference>
<evidence type="ECO:0000313" key="2">
    <source>
        <dbReference type="EMBL" id="USP79817.1"/>
    </source>
</evidence>